<dbReference type="STRING" id="623744.A0A553MVD5"/>
<evidence type="ECO:0000256" key="1">
    <source>
        <dbReference type="ARBA" id="ARBA00007753"/>
    </source>
</evidence>
<organism evidence="2 3">
    <name type="scientific">Danionella cerebrum</name>
    <dbReference type="NCBI Taxonomy" id="2873325"/>
    <lineage>
        <taxon>Eukaryota</taxon>
        <taxon>Metazoa</taxon>
        <taxon>Chordata</taxon>
        <taxon>Craniata</taxon>
        <taxon>Vertebrata</taxon>
        <taxon>Euteleostomi</taxon>
        <taxon>Actinopterygii</taxon>
        <taxon>Neopterygii</taxon>
        <taxon>Teleostei</taxon>
        <taxon>Ostariophysi</taxon>
        <taxon>Cypriniformes</taxon>
        <taxon>Danionidae</taxon>
        <taxon>Danioninae</taxon>
        <taxon>Danionella</taxon>
    </lineage>
</organism>
<reference evidence="2 3" key="1">
    <citation type="journal article" date="2019" name="Sci. Data">
        <title>Hybrid genome assembly and annotation of Danionella translucida.</title>
        <authorList>
            <person name="Kadobianskyi M."/>
            <person name="Schulze L."/>
            <person name="Schuelke M."/>
            <person name="Judkewitz B."/>
        </authorList>
    </citation>
    <scope>NUCLEOTIDE SEQUENCE [LARGE SCALE GENOMIC DNA]</scope>
    <source>
        <strain evidence="2 3">Bolton</strain>
    </source>
</reference>
<name>A0A553MVD5_9TELE</name>
<dbReference type="EMBL" id="SRMA01027249">
    <property type="protein sequence ID" value="TRY57129.1"/>
    <property type="molecule type" value="Genomic_DNA"/>
</dbReference>
<dbReference type="PANTHER" id="PTHR28584:SF1">
    <property type="entry name" value="PROTEIN FAM228B"/>
    <property type="match status" value="1"/>
</dbReference>
<comment type="similarity">
    <text evidence="1">Belongs to the FAM228 family.</text>
</comment>
<dbReference type="OrthoDB" id="9905773at2759"/>
<accession>A0A553MVD5</accession>
<protein>
    <submittedName>
        <fullName evidence="2">Uncharacterized protein</fullName>
    </submittedName>
</protein>
<comment type="caution">
    <text evidence="2">The sequence shown here is derived from an EMBL/GenBank/DDBJ whole genome shotgun (WGS) entry which is preliminary data.</text>
</comment>
<dbReference type="Proteomes" id="UP000316079">
    <property type="component" value="Unassembled WGS sequence"/>
</dbReference>
<keyword evidence="3" id="KW-1185">Reference proteome</keyword>
<dbReference type="AlphaFoldDB" id="A0A553MVD5"/>
<proteinExistence type="inferred from homology"/>
<evidence type="ECO:0000313" key="3">
    <source>
        <dbReference type="Proteomes" id="UP000316079"/>
    </source>
</evidence>
<sequence>MSTMGDSPFINARKQPLQEQSLGEHQEVESLIQPLLETERGFIKKLDRFLTCRDELELRKRELLHQRWTKSVWLPVQRSIQKHLTQWGDYETHKLRSLNAHYIHYINTKGFVFLDSYAPLEYNPFPDHFHTSHHQKVTSEVSVRRAADQVEL</sequence>
<evidence type="ECO:0000313" key="2">
    <source>
        <dbReference type="EMBL" id="TRY57129.1"/>
    </source>
</evidence>
<dbReference type="InterPro" id="IPR040046">
    <property type="entry name" value="FAM228"/>
</dbReference>
<dbReference type="PANTHER" id="PTHR28584">
    <property type="entry name" value="FAMILY WITH SEQUENCE SIMILARITY 228 MEMBER A"/>
    <property type="match status" value="1"/>
</dbReference>
<gene>
    <name evidence="2" type="ORF">DNTS_024003</name>
</gene>